<evidence type="ECO:0000256" key="5">
    <source>
        <dbReference type="ARBA" id="ARBA00022741"/>
    </source>
</evidence>
<evidence type="ECO:0000259" key="13">
    <source>
        <dbReference type="Pfam" id="PF20974"/>
    </source>
</evidence>
<dbReference type="NCBIfam" id="NF003169">
    <property type="entry name" value="PRK04156.1"/>
    <property type="match status" value="1"/>
</dbReference>
<dbReference type="InterPro" id="IPR020059">
    <property type="entry name" value="Glu/Gln-tRNA-synth_Ib_codon-bd"/>
</dbReference>
<dbReference type="Gene3D" id="3.40.50.620">
    <property type="entry name" value="HUPs"/>
    <property type="match status" value="1"/>
</dbReference>
<dbReference type="Gene3D" id="2.40.240.10">
    <property type="entry name" value="Ribosomal Protein L25, Chain P"/>
    <property type="match status" value="1"/>
</dbReference>
<dbReference type="Pfam" id="PF20974">
    <property type="entry name" value="tRNA-synt_1c_C2"/>
    <property type="match status" value="1"/>
</dbReference>
<protein>
    <recommendedName>
        <fullName evidence="10">Glutamate--tRNA ligase</fullName>
        <ecNumber evidence="10">6.1.1.17</ecNumber>
    </recommendedName>
    <alternativeName>
        <fullName evidence="10">Glutamyl-tRNA synthetase</fullName>
        <shortName evidence="10">GluRS</shortName>
    </alternativeName>
</protein>
<keyword evidence="6 10" id="KW-0067">ATP-binding</keyword>
<dbReference type="EC" id="6.1.1.17" evidence="10"/>
<dbReference type="EMBL" id="JAPVES010000030">
    <property type="protein sequence ID" value="MCZ3372376.1"/>
    <property type="molecule type" value="Genomic_DNA"/>
</dbReference>
<dbReference type="GO" id="GO:0004818">
    <property type="term" value="F:glutamate-tRNA ligase activity"/>
    <property type="evidence" value="ECO:0007669"/>
    <property type="project" value="UniProtKB-UniRule"/>
</dbReference>
<dbReference type="AlphaFoldDB" id="A0A9E4ZUI6"/>
<evidence type="ECO:0000313" key="15">
    <source>
        <dbReference type="EMBL" id="MCZ3372376.1"/>
    </source>
</evidence>
<reference evidence="14" key="1">
    <citation type="submission" date="2022-12" db="EMBL/GenBank/DDBJ databases">
        <title>Reclassification of two methanogenic archaea species isolated from the Kolyma lowland permafrost.</title>
        <authorList>
            <person name="Trubitsyn V.E."/>
            <person name="Rivkina E.M."/>
            <person name="Shcherbakova V.A."/>
        </authorList>
    </citation>
    <scope>NUCLEOTIDE SEQUENCE</scope>
    <source>
        <strain evidence="14">M2</strain>
        <strain evidence="15">MK4</strain>
    </source>
</reference>
<name>A0A9E4ZUI6_9EURY</name>
<evidence type="ECO:0000256" key="6">
    <source>
        <dbReference type="ARBA" id="ARBA00022840"/>
    </source>
</evidence>
<keyword evidence="8 10" id="KW-0030">Aminoacyl-tRNA synthetase</keyword>
<dbReference type="InterPro" id="IPR004526">
    <property type="entry name" value="Glu-tRNA-synth_arc/euk"/>
</dbReference>
<evidence type="ECO:0000256" key="9">
    <source>
        <dbReference type="ARBA" id="ARBA00048351"/>
    </source>
</evidence>
<evidence type="ECO:0000256" key="10">
    <source>
        <dbReference type="HAMAP-Rule" id="MF_02076"/>
    </source>
</evidence>
<dbReference type="Pfam" id="PF03950">
    <property type="entry name" value="tRNA-synt_1c_C"/>
    <property type="match status" value="1"/>
</dbReference>
<keyword evidence="16" id="KW-1185">Reference proteome</keyword>
<dbReference type="GO" id="GO:0005524">
    <property type="term" value="F:ATP binding"/>
    <property type="evidence" value="ECO:0007669"/>
    <property type="project" value="UniProtKB-UniRule"/>
</dbReference>
<dbReference type="HAMAP" id="MF_02076">
    <property type="entry name" value="Glu_tRNA_synth_type2"/>
    <property type="match status" value="1"/>
</dbReference>
<evidence type="ECO:0000313" key="14">
    <source>
        <dbReference type="EMBL" id="MCZ3364622.1"/>
    </source>
</evidence>
<dbReference type="InterPro" id="IPR011035">
    <property type="entry name" value="Ribosomal_bL25/Gln-tRNA_synth"/>
</dbReference>
<sequence>MSDLEDLLYKYALMNAVKHKGTAQMGAVIGSIMSSHAEFRSQAKEVSKLAGQVVGKVNSMDPETQASELAKRGGLVEKEKKVEQKGLSDLPDVKGEVVLRFAPNPSGPLHIGHARAAVLNNEYVKRYGGKLVLRIEDTDPRRVDPDAYEMIDEDLQWMGVEIDEKIIQSDRLPIYYEYAEKLIEMGAAYMCDCEAGEFKKLKDQSLPCPCRDLGVEENLKRWRNMENLDEGEAVLRVKTDIEHKNPAIRDYAIMRIVDAEHPRIGRKYKIYPMMNFSVAVDDHLCEITHVLRGKDHLANSEKQKYLYNYFGWDIPVFIHYGRLKMEDIALSTSKARAGIDEGIYSGWDDPRLGTIRAIAKRGIMKEAIQELMNEIGVKMADSVVSWKKIYGLNRAILEEAANRYFFVWNPEEVIIDDFPQENKEIIKRPLHPDFLDRGYREIPFNGEVYLVKEDLYEGFKEIKIINDQISEKNTEIDSDILEFAKELEYELADKLFYKAIRLMDALNIIIFRLDYADAEKDYIGVVYNSNFEDAKKVGAQFIHWIPAEYNRDVEVVMPDASVTAGLAEPSCKDLKVNDIVQFERFGFARLDEIVDGKLRFYFAHK</sequence>
<comment type="function">
    <text evidence="10">Catalyzes the attachment of glutamate to tRNA(Glu) in a two-step reaction: glutamate is first activated by ATP to form Glu-AMP and then transferred to the acceptor end of tRNA(Glu).</text>
</comment>
<organism evidence="14 16">
    <name type="scientific">Methanobacterium veterum</name>
    <dbReference type="NCBI Taxonomy" id="408577"/>
    <lineage>
        <taxon>Archaea</taxon>
        <taxon>Methanobacteriati</taxon>
        <taxon>Methanobacteriota</taxon>
        <taxon>Methanomada group</taxon>
        <taxon>Methanobacteria</taxon>
        <taxon>Methanobacteriales</taxon>
        <taxon>Methanobacteriaceae</taxon>
        <taxon>Methanobacterium</taxon>
    </lineage>
</organism>
<comment type="catalytic activity">
    <reaction evidence="9 10">
        <text>tRNA(Glu) + L-glutamate + ATP = L-glutamyl-tRNA(Glu) + AMP + diphosphate</text>
        <dbReference type="Rhea" id="RHEA:23540"/>
        <dbReference type="Rhea" id="RHEA-COMP:9663"/>
        <dbReference type="Rhea" id="RHEA-COMP:9680"/>
        <dbReference type="ChEBI" id="CHEBI:29985"/>
        <dbReference type="ChEBI" id="CHEBI:30616"/>
        <dbReference type="ChEBI" id="CHEBI:33019"/>
        <dbReference type="ChEBI" id="CHEBI:78442"/>
        <dbReference type="ChEBI" id="CHEBI:78520"/>
        <dbReference type="ChEBI" id="CHEBI:456215"/>
        <dbReference type="EC" id="6.1.1.17"/>
    </reaction>
</comment>
<evidence type="ECO:0000259" key="11">
    <source>
        <dbReference type="Pfam" id="PF00749"/>
    </source>
</evidence>
<dbReference type="SUPFAM" id="SSF52374">
    <property type="entry name" value="Nucleotidylyl transferase"/>
    <property type="match status" value="1"/>
</dbReference>
<dbReference type="GO" id="GO:0043604">
    <property type="term" value="P:amide biosynthetic process"/>
    <property type="evidence" value="ECO:0007669"/>
    <property type="project" value="TreeGrafter"/>
</dbReference>
<evidence type="ECO:0000256" key="3">
    <source>
        <dbReference type="ARBA" id="ARBA00022490"/>
    </source>
</evidence>
<feature type="domain" description="Glutamyl/glutaminyl-tRNA synthetase class Ib catalytic" evidence="11">
    <location>
        <begin position="96"/>
        <end position="396"/>
    </location>
</feature>
<dbReference type="SUPFAM" id="SSF50715">
    <property type="entry name" value="Ribosomal protein L25-like"/>
    <property type="match status" value="2"/>
</dbReference>
<comment type="subcellular location">
    <subcellularLocation>
        <location evidence="1 10">Cytoplasm</location>
    </subcellularLocation>
</comment>
<dbReference type="InterPro" id="IPR049437">
    <property type="entry name" value="tRNA-synt_1c_C2"/>
</dbReference>
<dbReference type="CDD" id="cd09287">
    <property type="entry name" value="GluRS_non_core"/>
    <property type="match status" value="1"/>
</dbReference>
<dbReference type="Proteomes" id="UP001074446">
    <property type="component" value="Unassembled WGS sequence"/>
</dbReference>
<dbReference type="InterPro" id="IPR014729">
    <property type="entry name" value="Rossmann-like_a/b/a_fold"/>
</dbReference>
<dbReference type="PANTHER" id="PTHR43097">
    <property type="entry name" value="GLUTAMINE-TRNA LIGASE"/>
    <property type="match status" value="1"/>
</dbReference>
<dbReference type="GO" id="GO:0032991">
    <property type="term" value="C:protein-containing complex"/>
    <property type="evidence" value="ECO:0007669"/>
    <property type="project" value="UniProtKB-ARBA"/>
</dbReference>
<dbReference type="Proteomes" id="UP001068021">
    <property type="component" value="Unassembled WGS sequence"/>
</dbReference>
<keyword evidence="3 10" id="KW-0963">Cytoplasm</keyword>
<evidence type="ECO:0000313" key="16">
    <source>
        <dbReference type="Proteomes" id="UP001068021"/>
    </source>
</evidence>
<feature type="domain" description="Glutamyl/glutaminyl-tRNA synthetase class Ib anti-codon binding" evidence="12">
    <location>
        <begin position="401"/>
        <end position="514"/>
    </location>
</feature>
<keyword evidence="4 10" id="KW-0436">Ligase</keyword>
<dbReference type="Gene3D" id="2.40.240.100">
    <property type="match status" value="1"/>
</dbReference>
<dbReference type="InterPro" id="IPR001412">
    <property type="entry name" value="aa-tRNA-synth_I_CS"/>
</dbReference>
<dbReference type="InterPro" id="IPR000924">
    <property type="entry name" value="Glu/Gln-tRNA-synth"/>
</dbReference>
<evidence type="ECO:0000256" key="1">
    <source>
        <dbReference type="ARBA" id="ARBA00004496"/>
    </source>
</evidence>
<dbReference type="GO" id="GO:0005829">
    <property type="term" value="C:cytosol"/>
    <property type="evidence" value="ECO:0007669"/>
    <property type="project" value="TreeGrafter"/>
</dbReference>
<proteinExistence type="inferred from homology"/>
<gene>
    <name evidence="10" type="primary">gltX</name>
    <name evidence="15" type="ORF">O3H35_07000</name>
    <name evidence="14" type="ORF">O3H54_01885</name>
</gene>
<comment type="caution">
    <text evidence="14">The sequence shown here is derived from an EMBL/GenBank/DDBJ whole genome shotgun (WGS) entry which is preliminary data.</text>
</comment>
<dbReference type="InterPro" id="IPR020058">
    <property type="entry name" value="Glu/Gln-tRNA-synth_Ib_cat-dom"/>
</dbReference>
<dbReference type="GO" id="GO:0006424">
    <property type="term" value="P:glutamyl-tRNA aminoacylation"/>
    <property type="evidence" value="ECO:0007669"/>
    <property type="project" value="UniProtKB-UniRule"/>
</dbReference>
<accession>A0A9E4ZUI6</accession>
<dbReference type="PRINTS" id="PR00987">
    <property type="entry name" value="TRNASYNTHGLU"/>
</dbReference>
<dbReference type="PANTHER" id="PTHR43097:SF5">
    <property type="entry name" value="GLUTAMATE--TRNA LIGASE"/>
    <property type="match status" value="1"/>
</dbReference>
<evidence type="ECO:0000256" key="2">
    <source>
        <dbReference type="ARBA" id="ARBA00008927"/>
    </source>
</evidence>
<feature type="short sequence motif" description="'HIGH' region" evidence="10">
    <location>
        <begin position="103"/>
        <end position="113"/>
    </location>
</feature>
<dbReference type="PROSITE" id="PS00178">
    <property type="entry name" value="AA_TRNA_LIGASE_I"/>
    <property type="match status" value="1"/>
</dbReference>
<dbReference type="RefSeq" id="WP_048079967.1">
    <property type="nucleotide sequence ID" value="NZ_JAPVER010000018.1"/>
</dbReference>
<dbReference type="InterPro" id="IPR020056">
    <property type="entry name" value="Rbsml_bL25/Gln-tRNA_synth_N"/>
</dbReference>
<evidence type="ECO:0000256" key="8">
    <source>
        <dbReference type="ARBA" id="ARBA00023146"/>
    </source>
</evidence>
<evidence type="ECO:0000256" key="7">
    <source>
        <dbReference type="ARBA" id="ARBA00022917"/>
    </source>
</evidence>
<dbReference type="Pfam" id="PF00749">
    <property type="entry name" value="tRNA-synt_1c"/>
    <property type="match status" value="1"/>
</dbReference>
<feature type="domain" description="tRNA synthetases class I (E and Q) anti-codon binding" evidence="13">
    <location>
        <begin position="541"/>
        <end position="591"/>
    </location>
</feature>
<dbReference type="NCBIfam" id="TIGR00463">
    <property type="entry name" value="gltX_arch"/>
    <property type="match status" value="1"/>
</dbReference>
<keyword evidence="5 10" id="KW-0547">Nucleotide-binding</keyword>
<keyword evidence="7 10" id="KW-0648">Protein biosynthesis</keyword>
<evidence type="ECO:0000256" key="4">
    <source>
        <dbReference type="ARBA" id="ARBA00022598"/>
    </source>
</evidence>
<evidence type="ECO:0000259" key="12">
    <source>
        <dbReference type="Pfam" id="PF03950"/>
    </source>
</evidence>
<dbReference type="InterPro" id="IPR050132">
    <property type="entry name" value="Gln/Glu-tRNA_Ligase"/>
</dbReference>
<dbReference type="EMBL" id="JAPVER010000018">
    <property type="protein sequence ID" value="MCZ3364622.1"/>
    <property type="molecule type" value="Genomic_DNA"/>
</dbReference>
<comment type="similarity">
    <text evidence="2 10">Belongs to the class-I aminoacyl-tRNA synthetase family. Glutamate--tRNA ligase type 2 subfamily.</text>
</comment>